<feature type="domain" description="2Fe-2S ferredoxin-type" evidence="1">
    <location>
        <begin position="3"/>
        <end position="96"/>
    </location>
</feature>
<dbReference type="PROSITE" id="PS00197">
    <property type="entry name" value="2FE2S_FER_1"/>
    <property type="match status" value="1"/>
</dbReference>
<dbReference type="InterPro" id="IPR036010">
    <property type="entry name" value="2Fe-2S_ferredoxin-like_sf"/>
</dbReference>
<dbReference type="RefSeq" id="WP_283172918.1">
    <property type="nucleotide sequence ID" value="NZ_JAPNOA010000019.1"/>
</dbReference>
<dbReference type="InterPro" id="IPR001041">
    <property type="entry name" value="2Fe-2S_ferredoxin-type"/>
</dbReference>
<comment type="caution">
    <text evidence="2">The sequence shown here is derived from an EMBL/GenBank/DDBJ whole genome shotgun (WGS) entry which is preliminary data.</text>
</comment>
<dbReference type="InterPro" id="IPR006058">
    <property type="entry name" value="2Fe2S_fd_BS"/>
</dbReference>
<keyword evidence="3" id="KW-1185">Reference proteome</keyword>
<dbReference type="GO" id="GO:0051537">
    <property type="term" value="F:2 iron, 2 sulfur cluster binding"/>
    <property type="evidence" value="ECO:0007669"/>
    <property type="project" value="InterPro"/>
</dbReference>
<evidence type="ECO:0000313" key="3">
    <source>
        <dbReference type="Proteomes" id="UP001150830"/>
    </source>
</evidence>
<dbReference type="AlphaFoldDB" id="A0A9X3EDA2"/>
<name>A0A9X3EDA2_9GAMM</name>
<evidence type="ECO:0000313" key="2">
    <source>
        <dbReference type="EMBL" id="MCY0964699.1"/>
    </source>
</evidence>
<sequence length="104" mass="11373">MNPKHLIHIEGCDEVFSCSETDSILSGMLKSNARGVPCGCRGGGCGVCKIRIHEGEYHAGLMSASHCNEQDRANDIVLACRVYPRSDIRIEVLGKLARKFNRVA</sequence>
<dbReference type="Pfam" id="PF00111">
    <property type="entry name" value="Fer2"/>
    <property type="match status" value="1"/>
</dbReference>
<dbReference type="Proteomes" id="UP001150830">
    <property type="component" value="Unassembled WGS sequence"/>
</dbReference>
<evidence type="ECO:0000259" key="1">
    <source>
        <dbReference type="PROSITE" id="PS51085"/>
    </source>
</evidence>
<dbReference type="SUPFAM" id="SSF54292">
    <property type="entry name" value="2Fe-2S ferredoxin-like"/>
    <property type="match status" value="1"/>
</dbReference>
<proteinExistence type="predicted"/>
<organism evidence="2 3">
    <name type="scientific">Parathalassolituus penaei</name>
    <dbReference type="NCBI Taxonomy" id="2997323"/>
    <lineage>
        <taxon>Bacteria</taxon>
        <taxon>Pseudomonadati</taxon>
        <taxon>Pseudomonadota</taxon>
        <taxon>Gammaproteobacteria</taxon>
        <taxon>Oceanospirillales</taxon>
        <taxon>Oceanospirillaceae</taxon>
        <taxon>Parathalassolituus</taxon>
    </lineage>
</organism>
<dbReference type="Gene3D" id="3.10.20.30">
    <property type="match status" value="1"/>
</dbReference>
<gene>
    <name evidence="2" type="ORF">OUO13_05840</name>
</gene>
<accession>A0A9X3EDA2</accession>
<dbReference type="PROSITE" id="PS51085">
    <property type="entry name" value="2FE2S_FER_2"/>
    <property type="match status" value="1"/>
</dbReference>
<dbReference type="InterPro" id="IPR012675">
    <property type="entry name" value="Beta-grasp_dom_sf"/>
</dbReference>
<protein>
    <submittedName>
        <fullName evidence="2">2Fe-2S iron-sulfur cluster-binding protein</fullName>
    </submittedName>
</protein>
<reference evidence="2" key="1">
    <citation type="submission" date="2022-11" db="EMBL/GenBank/DDBJ databases">
        <title>Parathalassolutuus dongxingensis gen. nov., sp. nov., a novel member of family Oceanospirillaceae isolated from a coastal shrimp pond in Guangxi, China.</title>
        <authorList>
            <person name="Chen H."/>
        </authorList>
    </citation>
    <scope>NUCLEOTIDE SEQUENCE</scope>
    <source>
        <strain evidence="2">G-43</strain>
    </source>
</reference>
<dbReference type="EMBL" id="JAPNOA010000019">
    <property type="protein sequence ID" value="MCY0964699.1"/>
    <property type="molecule type" value="Genomic_DNA"/>
</dbReference>